<proteinExistence type="predicted"/>
<evidence type="ECO:0000313" key="3">
    <source>
        <dbReference type="Proteomes" id="UP000054172"/>
    </source>
</evidence>
<dbReference type="EMBL" id="LIIK01000007">
    <property type="protein sequence ID" value="KQM09344.1"/>
    <property type="molecule type" value="Genomic_DNA"/>
</dbReference>
<protein>
    <submittedName>
        <fullName evidence="1">Uncharacterized protein</fullName>
    </submittedName>
</protein>
<dbReference type="PATRIC" id="fig|1702214.3.peg.306"/>
<evidence type="ECO:0000313" key="2">
    <source>
        <dbReference type="EMBL" id="KQM09344.1"/>
    </source>
</evidence>
<keyword evidence="3" id="KW-1185">Reference proteome</keyword>
<gene>
    <name evidence="1" type="ORF">AL399_02220</name>
    <name evidence="2" type="ORF">AL399_02445</name>
</gene>
<name>A0A0Q4B207_9BACT</name>
<evidence type="ECO:0000313" key="1">
    <source>
        <dbReference type="EMBL" id="KQM09311.1"/>
    </source>
</evidence>
<accession>A0A0Q4B207</accession>
<dbReference type="EMBL" id="LIIK01000007">
    <property type="protein sequence ID" value="KQM09311.1"/>
    <property type="molecule type" value="Genomic_DNA"/>
</dbReference>
<comment type="caution">
    <text evidence="1">The sequence shown here is derived from an EMBL/GenBank/DDBJ whole genome shotgun (WGS) entry which is preliminary data.</text>
</comment>
<sequence length="754" mass="83972">MVYDPDGHGIASDIDGRFEVMAARPVEWLELHCLGYRVRSIPVKQAVPPGELVVRLTPAPVQIGDVVIQPSESPALRVVRGTVARRGRYSPDMQPGYSFIAYSKLTLSGEEKMEDFRLDAPLALAGQLLVSETLVKHRYAGGRHCDSIMVARTSGLKNRALPLRPSSFQSLNFLADEVHILGARYVSPLSERGLRIYRYHVQDTVVSLQGDTIYTIAFSPRRPFSTIGLTGALYISVWDFAPRVAMAWGRGDEESASYGFEVRQQYNAYGDSVWFADGLRCVVRVPDSALRIDVETHLRDVQLGREANLPVWDVADMAETGANPMGDSLLRNYRATPLTRADTATYRVVDSLGQEAGIDRVVSLLSPLQDGLLPLGPLQIDLAQLLDFNSAEGVRVGLGVGSNTRRFQRVQVGGYGAYGFRDKHWKYGGHVNLKLHGASECYLKFGYSHDLARLGESSLYKQGPELLMEIYMNRVDYTSTASVAFGGRIHGRLQYWLAGRWDNVYNASGLGYPTLRPDGFLQGDRDDYQLVRGTAMVRWAPQSYLQLDGRGISELRPGDFSLELGFEVGAMPRHLAERYYRLQGQLSHTASWLERGKLHSRLGWGFTVGHYPLARGFFSQGGGGSWISIMAFHAFATAPWGYYYHDAQAEGHWLYDGRPWLALPVSKNWRPGLAVAANAGWGQQWHNVMRADGHRYPSMQKGFYEVGMGIVGLLGEILSGGESCLLCYYRVGPYMSGDWRQNITLVFTLAKTLD</sequence>
<dbReference type="InterPro" id="IPR043741">
    <property type="entry name" value="DUF5686"/>
</dbReference>
<reference evidence="1 3" key="1">
    <citation type="submission" date="2015-08" db="EMBL/GenBank/DDBJ databases">
        <title>Candidatus Bacteriodes Periocalifornicus.</title>
        <authorList>
            <person name="McLean J.S."/>
            <person name="Kelley S."/>
        </authorList>
    </citation>
    <scope>NUCLEOTIDE SEQUENCE [LARGE SCALE GENOMIC DNA]</scope>
    <source>
        <strain evidence="1">12B</strain>
    </source>
</reference>
<organism evidence="1 3">
    <name type="scientific">Candidatus [Bacteroides] periocalifornicus</name>
    <dbReference type="NCBI Taxonomy" id="1702214"/>
    <lineage>
        <taxon>Bacteria</taxon>
        <taxon>Pseudomonadati</taxon>
        <taxon>Bacteroidota</taxon>
    </lineage>
</organism>
<dbReference type="STRING" id="1702214.AL399_02220"/>
<dbReference type="Pfam" id="PF18939">
    <property type="entry name" value="DUF5686"/>
    <property type="match status" value="1"/>
</dbReference>
<dbReference type="AlphaFoldDB" id="A0A0Q4B207"/>
<dbReference type="Proteomes" id="UP000054172">
    <property type="component" value="Unassembled WGS sequence"/>
</dbReference>